<accession>A0A5C7IJN9</accession>
<proteinExistence type="predicted"/>
<evidence type="ECO:0000313" key="3">
    <source>
        <dbReference type="Proteomes" id="UP000323000"/>
    </source>
</evidence>
<dbReference type="PANTHER" id="PTHR36766">
    <property type="entry name" value="PLANT BROAD-SPECTRUM MILDEW RESISTANCE PROTEIN RPW8"/>
    <property type="match status" value="1"/>
</dbReference>
<evidence type="ECO:0000313" key="2">
    <source>
        <dbReference type="EMBL" id="TXG69401.1"/>
    </source>
</evidence>
<sequence>MLNNANLESLKIEGCHSVQFIVRGLLPSSLKRLEIKNCQDLECLLDDREEGSTSSSVLHSASLLEYLYVSDCPSLTSLSSSGQLPEKLRTLIVTYNSKLESIAESIVCFPPGGFPLTDLSVEIVRCKELRALPSSFHNLTSLQELDIWKCPSISSFPEEGFPTNLTRLLIKDNLRIYKSLARWGLHKFTSLTSLIIGGCPDAESFPQEEIGMILPHSLVHLNIQDFKNLKYLCSQGFRNLTSLEQTTALGTEQGLRACLLLWQPLMPQIVPESMFSLDQLELNSVFISSYDRYIECPSKLFVESQQCNTFPTNSAKICLRGSSKVSLAKWHYLTDTSS</sequence>
<dbReference type="InterPro" id="IPR032675">
    <property type="entry name" value="LRR_dom_sf"/>
</dbReference>
<dbReference type="OrthoDB" id="26890at2759"/>
<dbReference type="SUPFAM" id="SSF52047">
    <property type="entry name" value="RNI-like"/>
    <property type="match status" value="1"/>
</dbReference>
<keyword evidence="1" id="KW-0611">Plant defense</keyword>
<dbReference type="Gene3D" id="3.80.10.10">
    <property type="entry name" value="Ribonuclease Inhibitor"/>
    <property type="match status" value="2"/>
</dbReference>
<name>A0A5C7IJN9_9ROSI</name>
<dbReference type="GO" id="GO:0006952">
    <property type="term" value="P:defense response"/>
    <property type="evidence" value="ECO:0007669"/>
    <property type="project" value="UniProtKB-KW"/>
</dbReference>
<evidence type="ECO:0000256" key="1">
    <source>
        <dbReference type="ARBA" id="ARBA00022821"/>
    </source>
</evidence>
<organism evidence="2 3">
    <name type="scientific">Acer yangbiense</name>
    <dbReference type="NCBI Taxonomy" id="1000413"/>
    <lineage>
        <taxon>Eukaryota</taxon>
        <taxon>Viridiplantae</taxon>
        <taxon>Streptophyta</taxon>
        <taxon>Embryophyta</taxon>
        <taxon>Tracheophyta</taxon>
        <taxon>Spermatophyta</taxon>
        <taxon>Magnoliopsida</taxon>
        <taxon>eudicotyledons</taxon>
        <taxon>Gunneridae</taxon>
        <taxon>Pentapetalae</taxon>
        <taxon>rosids</taxon>
        <taxon>malvids</taxon>
        <taxon>Sapindales</taxon>
        <taxon>Sapindaceae</taxon>
        <taxon>Hippocastanoideae</taxon>
        <taxon>Acereae</taxon>
        <taxon>Acer</taxon>
    </lineage>
</organism>
<keyword evidence="3" id="KW-1185">Reference proteome</keyword>
<reference evidence="3" key="1">
    <citation type="journal article" date="2019" name="Gigascience">
        <title>De novo genome assembly of the endangered Acer yangbiense, a plant species with extremely small populations endemic to Yunnan Province, China.</title>
        <authorList>
            <person name="Yang J."/>
            <person name="Wariss H.M."/>
            <person name="Tao L."/>
            <person name="Zhang R."/>
            <person name="Yun Q."/>
            <person name="Hollingsworth P."/>
            <person name="Dao Z."/>
            <person name="Luo G."/>
            <person name="Guo H."/>
            <person name="Ma Y."/>
            <person name="Sun W."/>
        </authorList>
    </citation>
    <scope>NUCLEOTIDE SEQUENCE [LARGE SCALE GENOMIC DNA]</scope>
    <source>
        <strain evidence="3">cv. Malutang</strain>
    </source>
</reference>
<gene>
    <name evidence="2" type="ORF">EZV62_004336</name>
</gene>
<protein>
    <submittedName>
        <fullName evidence="2">Uncharacterized protein</fullName>
    </submittedName>
</protein>
<comment type="caution">
    <text evidence="2">The sequence shown here is derived from an EMBL/GenBank/DDBJ whole genome shotgun (WGS) entry which is preliminary data.</text>
</comment>
<dbReference type="EMBL" id="VAHF01000002">
    <property type="protein sequence ID" value="TXG69401.1"/>
    <property type="molecule type" value="Genomic_DNA"/>
</dbReference>
<dbReference type="PANTHER" id="PTHR36766:SF40">
    <property type="entry name" value="DISEASE RESISTANCE PROTEIN RGA3"/>
    <property type="match status" value="1"/>
</dbReference>
<dbReference type="Proteomes" id="UP000323000">
    <property type="component" value="Chromosome 2"/>
</dbReference>
<dbReference type="AlphaFoldDB" id="A0A5C7IJN9"/>